<reference evidence="1 2" key="1">
    <citation type="submission" date="2019-06" db="EMBL/GenBank/DDBJ databases">
        <title>Echinicola alkalisoli sp. nov. isolated from saline soil.</title>
        <authorList>
            <person name="Sun J.-Q."/>
            <person name="Xu L."/>
        </authorList>
    </citation>
    <scope>NUCLEOTIDE SEQUENCE [LARGE SCALE GENOMIC DNA]</scope>
    <source>
        <strain evidence="1 2">LN3S3</strain>
    </source>
</reference>
<dbReference type="OrthoDB" id="1320396at2"/>
<dbReference type="KEGG" id="echi:FKX85_02805"/>
<proteinExistence type="predicted"/>
<evidence type="ECO:0000313" key="2">
    <source>
        <dbReference type="Proteomes" id="UP000316614"/>
    </source>
</evidence>
<protein>
    <submittedName>
        <fullName evidence="1">Type IX secretion system membrane protein PorP/SprF</fullName>
    </submittedName>
</protein>
<organism evidence="1 2">
    <name type="scientific">Echinicola soli</name>
    <dbReference type="NCBI Taxonomy" id="2591634"/>
    <lineage>
        <taxon>Bacteria</taxon>
        <taxon>Pseudomonadati</taxon>
        <taxon>Bacteroidota</taxon>
        <taxon>Cytophagia</taxon>
        <taxon>Cytophagales</taxon>
        <taxon>Cyclobacteriaceae</taxon>
        <taxon>Echinicola</taxon>
    </lineage>
</organism>
<keyword evidence="2" id="KW-1185">Reference proteome</keyword>
<dbReference type="Pfam" id="PF11751">
    <property type="entry name" value="PorP_SprF"/>
    <property type="match status" value="1"/>
</dbReference>
<dbReference type="NCBIfam" id="TIGR03519">
    <property type="entry name" value="T9SS_PorP_fam"/>
    <property type="match status" value="1"/>
</dbReference>
<name>A0A514CDX3_9BACT</name>
<dbReference type="EMBL" id="CP041253">
    <property type="protein sequence ID" value="QDH78022.1"/>
    <property type="molecule type" value="Genomic_DNA"/>
</dbReference>
<sequence>MKKRIYLSFIFFSGILLVGIGPSMVYAQQDAQFTQYMYNGLYYNPAFSGNHTGYRFTALHRSQWLGYTTSSGNGGAPTTQLVTASGRIPGTSFGWGVTFINDDIGPATSQEANISLAYHKKIRRGVLSLGVSGGMFSNTIKFDEIDVVNPDPSIPSSGNESQMSANFGAGILYEAPKYYLALSSRHINEPTFDFGENTFDNQLVNHSYLMVGYKIRTFAQVTFDPSILLKSEGFNNFSYDVSVIATYDDRMSGGLAYRGEESLSVLLGYKLLRDKSLKIGYAFDVVMGGNEAKAPTSHEFMLTYNLPAVTKRIESIIQRTPRFRF</sequence>
<dbReference type="RefSeq" id="WP_141613284.1">
    <property type="nucleotide sequence ID" value="NZ_CP041253.1"/>
</dbReference>
<dbReference type="InterPro" id="IPR019861">
    <property type="entry name" value="PorP/SprF_Bacteroidetes"/>
</dbReference>
<dbReference type="Proteomes" id="UP000316614">
    <property type="component" value="Chromosome"/>
</dbReference>
<accession>A0A514CDX3</accession>
<gene>
    <name evidence="1" type="ORF">FKX85_02805</name>
</gene>
<evidence type="ECO:0000313" key="1">
    <source>
        <dbReference type="EMBL" id="QDH78022.1"/>
    </source>
</evidence>
<dbReference type="AlphaFoldDB" id="A0A514CDX3"/>